<comment type="caution">
    <text evidence="1">The sequence shown here is derived from an EMBL/GenBank/DDBJ whole genome shotgun (WGS) entry which is preliminary data.</text>
</comment>
<dbReference type="Proteomes" id="UP001226867">
    <property type="component" value="Unassembled WGS sequence"/>
</dbReference>
<sequence length="591" mass="64364">MSGPTSSPEIAEHDAWRSELVRILDSDCFAGANRISTLLQFVVDETLAGRGARLKEYVIGVEVLKCSEDFDPRIDTNVRTEAWRLRERLQRYYMGEGAGNPHRIELPRRTFVPVLRSVAAKPADDTLVVVPASAPASQIVLALQAFRESPEGGADIAGLGLCVVDELALELSDHPALRLVHVPSSTDFAASSQADWLLRGSVRLVGPTLRTVVHLVRPDGQEQLWSQGFEHRPQEMVDLPRVLARDIVRALITSPIAVSMGLNRPRPFDGIRGSFARSILSSGFERMAGDLERVRRQVRRIEAWLLHHPEDGAAKSQLATLLAWNICAAPAFRSEFVPLRQRCARDLLSAPSPSVDALVALGLASMVDFDWHGAVALLDAAVLAEPDCSDARVVRGLCALHLGDAVSAQHELELACRTDGQSPLAFATLGMLHFHQHRFPQAASAARHALSLDAHCEPAAVLLADSELSGGQFDEGIAILQRARSWSGRWPVLMGRLGHAYALNGREHLARTLLGELQQTCVGEASAHAAIADIHLGLGERDAALAELNQAVGQRILPDLLLLRSAPRYDGLRRDARFVQLIERMALPAAA</sequence>
<dbReference type="RefSeq" id="WP_307690669.1">
    <property type="nucleotide sequence ID" value="NZ_JAUSRO010000009.1"/>
</dbReference>
<organism evidence="1 2">
    <name type="scientific">Variovorax ginsengisoli</name>
    <dbReference type="NCBI Taxonomy" id="363844"/>
    <lineage>
        <taxon>Bacteria</taxon>
        <taxon>Pseudomonadati</taxon>
        <taxon>Pseudomonadota</taxon>
        <taxon>Betaproteobacteria</taxon>
        <taxon>Burkholderiales</taxon>
        <taxon>Comamonadaceae</taxon>
        <taxon>Variovorax</taxon>
    </lineage>
</organism>
<accession>A0ABT9S953</accession>
<reference evidence="1 2" key="1">
    <citation type="submission" date="2023-07" db="EMBL/GenBank/DDBJ databases">
        <title>Sorghum-associated microbial communities from plants grown in Nebraska, USA.</title>
        <authorList>
            <person name="Schachtman D."/>
        </authorList>
    </citation>
    <scope>NUCLEOTIDE SEQUENCE [LARGE SCALE GENOMIC DNA]</scope>
    <source>
        <strain evidence="1 2">DS1607</strain>
    </source>
</reference>
<evidence type="ECO:0000313" key="2">
    <source>
        <dbReference type="Proteomes" id="UP001226867"/>
    </source>
</evidence>
<protein>
    <submittedName>
        <fullName evidence="1">Flp pilus assembly protein TadD</fullName>
    </submittedName>
</protein>
<gene>
    <name evidence="1" type="ORF">J2W36_003149</name>
</gene>
<name>A0ABT9S953_9BURK</name>
<dbReference type="Gene3D" id="1.25.40.10">
    <property type="entry name" value="Tetratricopeptide repeat domain"/>
    <property type="match status" value="1"/>
</dbReference>
<dbReference type="InterPro" id="IPR019734">
    <property type="entry name" value="TPR_rpt"/>
</dbReference>
<keyword evidence="2" id="KW-1185">Reference proteome</keyword>
<dbReference type="SMART" id="SM00028">
    <property type="entry name" value="TPR"/>
    <property type="match status" value="3"/>
</dbReference>
<evidence type="ECO:0000313" key="1">
    <source>
        <dbReference type="EMBL" id="MDP9900883.1"/>
    </source>
</evidence>
<dbReference type="EMBL" id="JAUSRO010000009">
    <property type="protein sequence ID" value="MDP9900883.1"/>
    <property type="molecule type" value="Genomic_DNA"/>
</dbReference>
<dbReference type="SUPFAM" id="SSF48452">
    <property type="entry name" value="TPR-like"/>
    <property type="match status" value="1"/>
</dbReference>
<dbReference type="InterPro" id="IPR011990">
    <property type="entry name" value="TPR-like_helical_dom_sf"/>
</dbReference>
<proteinExistence type="predicted"/>
<dbReference type="Pfam" id="PF13432">
    <property type="entry name" value="TPR_16"/>
    <property type="match status" value="2"/>
</dbReference>